<keyword evidence="1" id="KW-0472">Membrane</keyword>
<dbReference type="STRING" id="503106.A0A218YU94"/>
<organism evidence="3 4">
    <name type="scientific">Diplocarpon coronariae</name>
    <dbReference type="NCBI Taxonomy" id="2795749"/>
    <lineage>
        <taxon>Eukaryota</taxon>
        <taxon>Fungi</taxon>
        <taxon>Dikarya</taxon>
        <taxon>Ascomycota</taxon>
        <taxon>Pezizomycotina</taxon>
        <taxon>Leotiomycetes</taxon>
        <taxon>Helotiales</taxon>
        <taxon>Drepanopezizaceae</taxon>
        <taxon>Diplocarpon</taxon>
    </lineage>
</organism>
<dbReference type="Proteomes" id="UP000242519">
    <property type="component" value="Unassembled WGS sequence"/>
</dbReference>
<dbReference type="InParanoid" id="A0A218YU94"/>
<dbReference type="Gene3D" id="3.90.79.10">
    <property type="entry name" value="Nucleoside Triphosphate Pyrophosphohydrolase"/>
    <property type="match status" value="1"/>
</dbReference>
<feature type="domain" description="Nudix hydrolase" evidence="2">
    <location>
        <begin position="63"/>
        <end position="216"/>
    </location>
</feature>
<comment type="caution">
    <text evidence="3">The sequence shown here is derived from an EMBL/GenBank/DDBJ whole genome shotgun (WGS) entry which is preliminary data.</text>
</comment>
<evidence type="ECO:0000256" key="1">
    <source>
        <dbReference type="SAM" id="Phobius"/>
    </source>
</evidence>
<keyword evidence="4" id="KW-1185">Reference proteome</keyword>
<evidence type="ECO:0000313" key="3">
    <source>
        <dbReference type="EMBL" id="OWO98562.1"/>
    </source>
</evidence>
<dbReference type="SUPFAM" id="SSF55811">
    <property type="entry name" value="Nudix"/>
    <property type="match status" value="1"/>
</dbReference>
<evidence type="ECO:0000259" key="2">
    <source>
        <dbReference type="PROSITE" id="PS51462"/>
    </source>
</evidence>
<dbReference type="PANTHER" id="PTHR12992">
    <property type="entry name" value="NUDIX HYDROLASE"/>
    <property type="match status" value="1"/>
</dbReference>
<dbReference type="AlphaFoldDB" id="A0A218YU94"/>
<evidence type="ECO:0000313" key="4">
    <source>
        <dbReference type="Proteomes" id="UP000242519"/>
    </source>
</evidence>
<name>A0A218YU94_9HELO</name>
<dbReference type="EMBL" id="MZNU01000389">
    <property type="protein sequence ID" value="OWO98562.1"/>
    <property type="molecule type" value="Genomic_DNA"/>
</dbReference>
<dbReference type="PANTHER" id="PTHR12992:SF44">
    <property type="entry name" value="NUDIX HYDROLASE DOMAIN-CONTAINING PROTEIN"/>
    <property type="match status" value="1"/>
</dbReference>
<dbReference type="CDD" id="cd03426">
    <property type="entry name" value="NUDIX_CoAse_Nudt7"/>
    <property type="match status" value="1"/>
</dbReference>
<accession>A0A218YU94</accession>
<keyword evidence="1" id="KW-1133">Transmembrane helix</keyword>
<sequence>MMHDENNDTESQDLAKALQKALVGLADNPYPHVSNPEGCEKRASVALILRVRPGYEHWPVSSPSREALATPDVLDQFFAQDWVQHGDPEAVFIKRASRDNDRWTSHVALPGGKRDPGDADDRTVAIRETAEEIGLDLTSPHAFFVGNLPERVVSTSWGKVPIMVLCPFVFLWTSPDLPPFKLQPTEVASTHWVPLRILLSPSSRTYEYVDVSDRFARRGGTATKAIMRSVLGKMRFAAIQLVPSESLYCSSIVEFFPRGSDVQPPASLIKRLYNWSLVDHAALSEKTKPLLLWGLTLGILADFLDQIPPYNAVELWSYPTFTSPDVRWLLSILTGPLKRRNRQRLQAGGIANQTAVDNENEAVATGGNSCFISGSSDGMKPCSPGHIKSRSYAVGILLDGYYDTARKGVWIAASLRMVAATALVVLAVKRYRMVTPRTS</sequence>
<dbReference type="PROSITE" id="PS51462">
    <property type="entry name" value="NUDIX"/>
    <property type="match status" value="1"/>
</dbReference>
<feature type="transmembrane region" description="Helical" evidence="1">
    <location>
        <begin position="408"/>
        <end position="428"/>
    </location>
</feature>
<keyword evidence="1" id="KW-0812">Transmembrane</keyword>
<gene>
    <name evidence="3" type="ORF">B2J93_2880</name>
</gene>
<protein>
    <submittedName>
        <fullName evidence="3">Nudix family hydrolase</fullName>
    </submittedName>
</protein>
<dbReference type="GO" id="GO:0010945">
    <property type="term" value="F:coenzyme A diphosphatase activity"/>
    <property type="evidence" value="ECO:0007669"/>
    <property type="project" value="InterPro"/>
</dbReference>
<dbReference type="OrthoDB" id="77989at2759"/>
<keyword evidence="3" id="KW-0378">Hydrolase</keyword>
<dbReference type="Pfam" id="PF00293">
    <property type="entry name" value="NUDIX"/>
    <property type="match status" value="1"/>
</dbReference>
<proteinExistence type="predicted"/>
<dbReference type="InterPro" id="IPR015797">
    <property type="entry name" value="NUDIX_hydrolase-like_dom_sf"/>
</dbReference>
<dbReference type="InterPro" id="IPR045121">
    <property type="entry name" value="CoAse"/>
</dbReference>
<reference evidence="3 4" key="1">
    <citation type="submission" date="2017-04" db="EMBL/GenBank/DDBJ databases">
        <title>Draft genome sequence of Marssonina coronaria NL1: causal agent of apple blotch.</title>
        <authorList>
            <person name="Cheng Q."/>
        </authorList>
    </citation>
    <scope>NUCLEOTIDE SEQUENCE [LARGE SCALE GENOMIC DNA]</scope>
    <source>
        <strain evidence="3 4">NL1</strain>
    </source>
</reference>
<dbReference type="InterPro" id="IPR000086">
    <property type="entry name" value="NUDIX_hydrolase_dom"/>
</dbReference>